<evidence type="ECO:0000259" key="11">
    <source>
        <dbReference type="SMART" id="SM00481"/>
    </source>
</evidence>
<dbReference type="InterPro" id="IPR004013">
    <property type="entry name" value="PHP_dom"/>
</dbReference>
<dbReference type="InterPro" id="IPR011708">
    <property type="entry name" value="DNA_pol3_alpha_NTPase_dom"/>
</dbReference>
<dbReference type="Gene3D" id="1.10.150.870">
    <property type="match status" value="1"/>
</dbReference>
<evidence type="ECO:0000256" key="9">
    <source>
        <dbReference type="HAMAP-Rule" id="MF_01902"/>
    </source>
</evidence>
<keyword evidence="5 9" id="KW-0227">DNA damage</keyword>
<organism evidence="12 13">
    <name type="scientific">Nocardioides cavernae</name>
    <dbReference type="NCBI Taxonomy" id="1921566"/>
    <lineage>
        <taxon>Bacteria</taxon>
        <taxon>Bacillati</taxon>
        <taxon>Actinomycetota</taxon>
        <taxon>Actinomycetes</taxon>
        <taxon>Propionibacteriales</taxon>
        <taxon>Nocardioidaceae</taxon>
        <taxon>Nocardioides</taxon>
    </lineage>
</organism>
<dbReference type="Pfam" id="PF02811">
    <property type="entry name" value="PHP"/>
    <property type="match status" value="1"/>
</dbReference>
<dbReference type="SUPFAM" id="SSF89550">
    <property type="entry name" value="PHP domain-like"/>
    <property type="match status" value="1"/>
</dbReference>
<dbReference type="Pfam" id="PF17657">
    <property type="entry name" value="DNA_pol3_finger"/>
    <property type="match status" value="1"/>
</dbReference>
<dbReference type="InterPro" id="IPR040982">
    <property type="entry name" value="DNA_pol3_finger"/>
</dbReference>
<evidence type="ECO:0000256" key="7">
    <source>
        <dbReference type="ARBA" id="ARBA00023204"/>
    </source>
</evidence>
<accession>A0ABR8NDL2</accession>
<dbReference type="HAMAP" id="MF_01902">
    <property type="entry name" value="DNApol_error_prone"/>
    <property type="match status" value="1"/>
</dbReference>
<dbReference type="PANTHER" id="PTHR32294">
    <property type="entry name" value="DNA POLYMERASE III SUBUNIT ALPHA"/>
    <property type="match status" value="1"/>
</dbReference>
<dbReference type="InterPro" id="IPR016195">
    <property type="entry name" value="Pol/histidinol_Pase-like"/>
</dbReference>
<dbReference type="PANTHER" id="PTHR32294:SF4">
    <property type="entry name" value="ERROR-PRONE DNA POLYMERASE"/>
    <property type="match status" value="1"/>
</dbReference>
<sequence>MGWNNPTMPWKELERRLSGLPGADDAPVSRRKRPSTEARSIERPAAVTPYAELHCHSHFSFLDGASSPAELVEEAVRLGLHALAVTDHDGFYGAPMLAEAAAAYDLPTIYGAELSLGLSGPQNGVPDPEGSHLLVLARGVEGYHRLAAAMTDAHLRGDEKGRPVYDLDELAEQGRGHWAVLTGCRKGAVRQALATGGESAAAEALDRLTSLFGLEHVLVELSPRPGADATNASLAGLAAVHGLDVVAAGNVHHATPQQHRLASAMAAVRARRSLAELDGWLDLSGSAHLRSGAETAAALPSYPHAVARSVTLADELAFDLRKASPALPKRQIPEGHTADSWLRVLAERGFAERYAGVSHEREARERLEHELRVIAEKDFAGYFVIVHDIVAFARGRKILCQGRGSAASSAVCYALGITAVDAVFYKLPFERFISAHRDEEPDIDVDFDSDRREEVIQWVYDTYGRRNAAQVANVIAYRPRMAVRDAAKALGFSPGQQDAWSKQIDGWKSVVAGDQGDPDAHDVPAPVVALAEELMGAPRHLGIHSGGMVLTERPIGEVCPIERGRMDRRTVLQWDKDACESMGLVKFDLLGLGMLGALDHMMRLVADHLGEQWDLATMPKEEPAVYDMLCRADSIGVFQVESRAQIGTLPRLRPREFYDLAIEIALIRPGPIQGGAVHPYVRRATGQEPVTYDHPELVPVLERTKGVPLFQEQLMAMAVTLGDCSRDDADLLRRAMGSKRGVERIESVKQKLYAGMQRRGITGDLADSIYVKILSFANFGFAESHALSFALLVYASSWFKLHYPAAFLAGLLRNQPMGFYSPQSLVHDARRHDVDVRRPDVTLSGAQADLEQLHPSGAEAATATGLDACCRPRFERVEWVPGTPDPVPAHRRDGALAVRLGLDSVRGIGLEVARRIVAARDEAPFTGITDLSRRADLTSAQLEALATAGAFDAWGLDRRSALWAAGFAEGSQHLPGITPAPAAPTLPGMSAPELTLADLWATGISPDRHPIEHLRDELRRAGVRSVAELADAESGRRVHVGGLVTHRQRPGTAMGVTFLNLEDETGMLNIVCSIGVMKAHRQAARNRVAVVVRGRLERNEGVTNLVADRVEGIDVVVPGAGAVLQARASSRDFR</sequence>
<protein>
    <recommendedName>
        <fullName evidence="9">Error-prone DNA polymerase</fullName>
        <ecNumber evidence="9">2.7.7.7</ecNumber>
    </recommendedName>
</protein>
<keyword evidence="6 9" id="KW-0239">DNA-directed DNA polymerase</keyword>
<dbReference type="InterPro" id="IPR029460">
    <property type="entry name" value="DNAPol_HHH"/>
</dbReference>
<evidence type="ECO:0000256" key="3">
    <source>
        <dbReference type="ARBA" id="ARBA00022695"/>
    </source>
</evidence>
<proteinExistence type="inferred from homology"/>
<dbReference type="EC" id="2.7.7.7" evidence="9"/>
<keyword evidence="3 9" id="KW-0548">Nucleotidyltransferase</keyword>
<comment type="caution">
    <text evidence="12">The sequence shown here is derived from an EMBL/GenBank/DDBJ whole genome shotgun (WGS) entry which is preliminary data.</text>
</comment>
<comment type="catalytic activity">
    <reaction evidence="8 9">
        <text>DNA(n) + a 2'-deoxyribonucleoside 5'-triphosphate = DNA(n+1) + diphosphate</text>
        <dbReference type="Rhea" id="RHEA:22508"/>
        <dbReference type="Rhea" id="RHEA-COMP:17339"/>
        <dbReference type="Rhea" id="RHEA-COMP:17340"/>
        <dbReference type="ChEBI" id="CHEBI:33019"/>
        <dbReference type="ChEBI" id="CHEBI:61560"/>
        <dbReference type="ChEBI" id="CHEBI:173112"/>
        <dbReference type="EC" id="2.7.7.7"/>
    </reaction>
</comment>
<evidence type="ECO:0000256" key="10">
    <source>
        <dbReference type="SAM" id="MobiDB-lite"/>
    </source>
</evidence>
<name>A0ABR8NDL2_9ACTN</name>
<dbReference type="Gene3D" id="3.20.20.140">
    <property type="entry name" value="Metal-dependent hydrolases"/>
    <property type="match status" value="1"/>
</dbReference>
<comment type="function">
    <text evidence="9">DNA polymerase involved in damage-induced mutagenesis and translesion synthesis (TLS). It is not the major replicative DNA polymerase.</text>
</comment>
<feature type="region of interest" description="Disordered" evidence="10">
    <location>
        <begin position="19"/>
        <end position="43"/>
    </location>
</feature>
<gene>
    <name evidence="9" type="primary">dnaE2</name>
    <name evidence="12" type="ORF">IEZ26_16475</name>
</gene>
<evidence type="ECO:0000313" key="13">
    <source>
        <dbReference type="Proteomes" id="UP000618818"/>
    </source>
</evidence>
<reference evidence="12 13" key="1">
    <citation type="submission" date="2020-09" db="EMBL/GenBank/DDBJ databases">
        <title>novel species in genus Nocardioides.</title>
        <authorList>
            <person name="Zhang G."/>
        </authorList>
    </citation>
    <scope>NUCLEOTIDE SEQUENCE [LARGE SCALE GENOMIC DNA]</scope>
    <source>
        <strain evidence="12 13">KCTC 39551</strain>
    </source>
</reference>
<evidence type="ECO:0000256" key="5">
    <source>
        <dbReference type="ARBA" id="ARBA00022763"/>
    </source>
</evidence>
<comment type="similarity">
    <text evidence="9">Belongs to the DNA polymerase type-C family. DnaE2 subfamily.</text>
</comment>
<keyword evidence="13" id="KW-1185">Reference proteome</keyword>
<dbReference type="Proteomes" id="UP000618818">
    <property type="component" value="Unassembled WGS sequence"/>
</dbReference>
<evidence type="ECO:0000256" key="1">
    <source>
        <dbReference type="ARBA" id="ARBA00022490"/>
    </source>
</evidence>
<dbReference type="InterPro" id="IPR004805">
    <property type="entry name" value="DnaE2/DnaE/PolC"/>
</dbReference>
<keyword evidence="7 9" id="KW-0234">DNA repair</keyword>
<keyword evidence="1 9" id="KW-0963">Cytoplasm</keyword>
<comment type="subcellular location">
    <subcellularLocation>
        <location evidence="9">Cytoplasm</location>
    </subcellularLocation>
</comment>
<dbReference type="InterPro" id="IPR023073">
    <property type="entry name" value="DnaE2"/>
</dbReference>
<dbReference type="RefSeq" id="WP_191196054.1">
    <property type="nucleotide sequence ID" value="NZ_JACXYZ010000002.1"/>
</dbReference>
<dbReference type="Pfam" id="PF14579">
    <property type="entry name" value="HHH_6"/>
    <property type="match status" value="1"/>
</dbReference>
<feature type="domain" description="Polymerase/histidinol phosphatase N-terminal" evidence="11">
    <location>
        <begin position="51"/>
        <end position="118"/>
    </location>
</feature>
<evidence type="ECO:0000256" key="6">
    <source>
        <dbReference type="ARBA" id="ARBA00022932"/>
    </source>
</evidence>
<dbReference type="NCBIfam" id="TIGR00594">
    <property type="entry name" value="polc"/>
    <property type="match status" value="1"/>
</dbReference>
<keyword evidence="4 9" id="KW-0235">DNA replication</keyword>
<dbReference type="Pfam" id="PF07733">
    <property type="entry name" value="DNA_pol3_alpha"/>
    <property type="match status" value="1"/>
</dbReference>
<dbReference type="CDD" id="cd04485">
    <property type="entry name" value="DnaE_OBF"/>
    <property type="match status" value="1"/>
</dbReference>
<evidence type="ECO:0000256" key="2">
    <source>
        <dbReference type="ARBA" id="ARBA00022679"/>
    </source>
</evidence>
<dbReference type="EMBL" id="JACXYZ010000002">
    <property type="protein sequence ID" value="MBD3926222.1"/>
    <property type="molecule type" value="Genomic_DNA"/>
</dbReference>
<evidence type="ECO:0000256" key="4">
    <source>
        <dbReference type="ARBA" id="ARBA00022705"/>
    </source>
</evidence>
<evidence type="ECO:0000256" key="8">
    <source>
        <dbReference type="ARBA" id="ARBA00049244"/>
    </source>
</evidence>
<dbReference type="NCBIfam" id="NF004225">
    <property type="entry name" value="PRK05672.1"/>
    <property type="match status" value="1"/>
</dbReference>
<dbReference type="InterPro" id="IPR003141">
    <property type="entry name" value="Pol/His_phosphatase_N"/>
</dbReference>
<dbReference type="SMART" id="SM00481">
    <property type="entry name" value="POLIIIAc"/>
    <property type="match status" value="1"/>
</dbReference>
<keyword evidence="2 9" id="KW-0808">Transferase</keyword>
<evidence type="ECO:0000313" key="12">
    <source>
        <dbReference type="EMBL" id="MBD3926222.1"/>
    </source>
</evidence>